<dbReference type="Gene3D" id="3.20.20.300">
    <property type="entry name" value="Glycoside hydrolase, family 3, N-terminal domain"/>
    <property type="match status" value="1"/>
</dbReference>
<keyword evidence="5 7" id="KW-0326">Glycosidase</keyword>
<comment type="similarity">
    <text evidence="2">Belongs to the glycosyl hydrolase 3 family.</text>
</comment>
<dbReference type="Pfam" id="PF00933">
    <property type="entry name" value="Glyco_hydro_3"/>
    <property type="match status" value="1"/>
</dbReference>
<gene>
    <name evidence="7" type="ORF">RNZ46_14290</name>
</gene>
<dbReference type="RefSeq" id="WP_316982845.1">
    <property type="nucleotide sequence ID" value="NZ_CP136521.1"/>
</dbReference>
<evidence type="ECO:0000256" key="3">
    <source>
        <dbReference type="ARBA" id="ARBA00012663"/>
    </source>
</evidence>
<sequence>MNKFLIISILSAICFISCNSNKKQPKTNKDTINAHTQWVDSIYNNMSLKEKVGQLFMVATYSNRDHKHSDAIEKLIKEFNIGGLIFFQGDPVRQAKQTNEYQTISKVPLFIGIDGEWGLNMRLDSTSKYPYNMTLGAIQKNSIVKQIAKQIGKDCKRLGIHINFAPVVDINTNPKNPIIGVRSFGEDKYNVTKKAVAFTEGLQSEGILACAKHFPGHGDTDTDSHKTLPTVSFSKERIDSVELYPYKQLFNKGIAGVMVAHLNVPSLTHEKGLPSSLSPKVVTNILKEKLAFKGLIFTDALNMKGAANYKEPGDIDLAAFKAGNDVLLFTEDAPKAISKIMEAYNTNEITEERLSHSVKKILAAKFNAGLNQFKPIELNNLVNDLNEDINDDLYKEAISNAITIIKNDDAVLPLQKQSKEKIAFLKLGDGSAETFLNHIRLKTDVTDVSNLSQKKLLNELNKYDKLIVSYHRLNSRKTNAISNKERSLIESLSKIHKVILNVFASQYSLQNLSLENIEGIIVSYENSEWANKISAQAVFGEIDAKGKLPTSISKIYPTHYGLSILEDN</sequence>
<name>A0AA97HPZ2_9FLAO</name>
<evidence type="ECO:0000256" key="4">
    <source>
        <dbReference type="ARBA" id="ARBA00022801"/>
    </source>
</evidence>
<feature type="domain" description="Glycoside hydrolase family 3 N-terminal" evidence="6">
    <location>
        <begin position="48"/>
        <end position="363"/>
    </location>
</feature>
<dbReference type="EMBL" id="CP136521">
    <property type="protein sequence ID" value="WOD43157.1"/>
    <property type="molecule type" value="Genomic_DNA"/>
</dbReference>
<evidence type="ECO:0000256" key="2">
    <source>
        <dbReference type="ARBA" id="ARBA00005336"/>
    </source>
</evidence>
<dbReference type="GO" id="GO:0004563">
    <property type="term" value="F:beta-N-acetylhexosaminidase activity"/>
    <property type="evidence" value="ECO:0007669"/>
    <property type="project" value="UniProtKB-EC"/>
</dbReference>
<evidence type="ECO:0000256" key="1">
    <source>
        <dbReference type="ARBA" id="ARBA00001231"/>
    </source>
</evidence>
<keyword evidence="4 7" id="KW-0378">Hydrolase</keyword>
<dbReference type="InterPro" id="IPR019800">
    <property type="entry name" value="Glyco_hydro_3_AS"/>
</dbReference>
<comment type="catalytic activity">
    <reaction evidence="1">
        <text>Hydrolysis of terminal non-reducing N-acetyl-D-hexosamine residues in N-acetyl-beta-D-hexosaminides.</text>
        <dbReference type="EC" id="3.2.1.52"/>
    </reaction>
</comment>
<dbReference type="PANTHER" id="PTHR30480:SF13">
    <property type="entry name" value="BETA-HEXOSAMINIDASE"/>
    <property type="match status" value="1"/>
</dbReference>
<evidence type="ECO:0000256" key="5">
    <source>
        <dbReference type="ARBA" id="ARBA00023295"/>
    </source>
</evidence>
<proteinExistence type="inferred from homology"/>
<dbReference type="InterPro" id="IPR036962">
    <property type="entry name" value="Glyco_hydro_3_N_sf"/>
</dbReference>
<evidence type="ECO:0000259" key="6">
    <source>
        <dbReference type="Pfam" id="PF00933"/>
    </source>
</evidence>
<organism evidence="7 8">
    <name type="scientific">Hwangdonia lutea</name>
    <dbReference type="NCBI Taxonomy" id="3075823"/>
    <lineage>
        <taxon>Bacteria</taxon>
        <taxon>Pseudomonadati</taxon>
        <taxon>Bacteroidota</taxon>
        <taxon>Flavobacteriia</taxon>
        <taxon>Flavobacteriales</taxon>
        <taxon>Flavobacteriaceae</taxon>
        <taxon>Hwangdonia</taxon>
    </lineage>
</organism>
<dbReference type="GO" id="GO:0009254">
    <property type="term" value="P:peptidoglycan turnover"/>
    <property type="evidence" value="ECO:0007669"/>
    <property type="project" value="TreeGrafter"/>
</dbReference>
<evidence type="ECO:0000313" key="7">
    <source>
        <dbReference type="EMBL" id="WOD43157.1"/>
    </source>
</evidence>
<dbReference type="PANTHER" id="PTHR30480">
    <property type="entry name" value="BETA-HEXOSAMINIDASE-RELATED"/>
    <property type="match status" value="1"/>
</dbReference>
<dbReference type="InterPro" id="IPR001764">
    <property type="entry name" value="Glyco_hydro_3_N"/>
</dbReference>
<dbReference type="SUPFAM" id="SSF51445">
    <property type="entry name" value="(Trans)glycosidases"/>
    <property type="match status" value="1"/>
</dbReference>
<dbReference type="Gene3D" id="3.40.50.1700">
    <property type="entry name" value="Glycoside hydrolase family 3 C-terminal domain"/>
    <property type="match status" value="1"/>
</dbReference>
<dbReference type="SUPFAM" id="SSF52279">
    <property type="entry name" value="Beta-D-glucan exohydrolase, C-terminal domain"/>
    <property type="match status" value="1"/>
</dbReference>
<dbReference type="InterPro" id="IPR017853">
    <property type="entry name" value="GH"/>
</dbReference>
<protein>
    <recommendedName>
        <fullName evidence="3">beta-N-acetylhexosaminidase</fullName>
        <ecNumber evidence="3">3.2.1.52</ecNumber>
    </recommendedName>
</protein>
<dbReference type="GO" id="GO:0005975">
    <property type="term" value="P:carbohydrate metabolic process"/>
    <property type="evidence" value="ECO:0007669"/>
    <property type="project" value="InterPro"/>
</dbReference>
<dbReference type="Proteomes" id="UP001302486">
    <property type="component" value="Chromosome"/>
</dbReference>
<dbReference type="AlphaFoldDB" id="A0AA97HPZ2"/>
<dbReference type="PROSITE" id="PS00775">
    <property type="entry name" value="GLYCOSYL_HYDROL_F3"/>
    <property type="match status" value="1"/>
</dbReference>
<dbReference type="InterPro" id="IPR050226">
    <property type="entry name" value="NagZ_Beta-hexosaminidase"/>
</dbReference>
<reference evidence="8" key="1">
    <citation type="submission" date="2024-06" db="EMBL/GenBank/DDBJ databases">
        <title>Hwangdonia haimaensis gen. nov., sp. nov., a member of the family Flavobacteriaceae isolated from the haima cold seep.</title>
        <authorList>
            <person name="Li J."/>
        </authorList>
    </citation>
    <scope>NUCLEOTIDE SEQUENCE [LARGE SCALE GENOMIC DNA]</scope>
    <source>
        <strain evidence="8">SCSIO 19198</strain>
    </source>
</reference>
<keyword evidence="8" id="KW-1185">Reference proteome</keyword>
<dbReference type="InterPro" id="IPR036881">
    <property type="entry name" value="Glyco_hydro_3_C_sf"/>
</dbReference>
<dbReference type="KEGG" id="hws:RNZ46_14290"/>
<evidence type="ECO:0000313" key="8">
    <source>
        <dbReference type="Proteomes" id="UP001302486"/>
    </source>
</evidence>
<dbReference type="EC" id="3.2.1.52" evidence="3"/>
<accession>A0AA97HPZ2</accession>